<dbReference type="NCBIfam" id="TIGR00149">
    <property type="entry name" value="TIGR00149_YjbQ"/>
    <property type="match status" value="1"/>
</dbReference>
<dbReference type="EMBL" id="SWFS01000053">
    <property type="protein sequence ID" value="KAA8917241.1"/>
    <property type="molecule type" value="Genomic_DNA"/>
</dbReference>
<dbReference type="PANTHER" id="PTHR30615:SF8">
    <property type="entry name" value="UPF0047 PROTEIN C4A8.02C"/>
    <property type="match status" value="1"/>
</dbReference>
<sequence>MTSWDQNSFRFSPRGAGCYLVTNEVLKNVPEIKEYKIGMLNLFLQHTSAGLSLNENCDPDVREDMETSLQRVVPEGNHYIHDAEGPDDMPGHVKSSLVGVSLDIPIRDGRLATGTWQGIYLCEFRRMKHTRSVVATIQGQKK</sequence>
<dbReference type="OrthoDB" id="10255963at2759"/>
<comment type="similarity">
    <text evidence="1">Belongs to the UPF0047 family.</text>
</comment>
<dbReference type="InterPro" id="IPR001602">
    <property type="entry name" value="UPF0047_YjbQ-like"/>
</dbReference>
<dbReference type="Gene3D" id="2.60.120.460">
    <property type="entry name" value="YjbQ-like"/>
    <property type="match status" value="1"/>
</dbReference>
<dbReference type="SUPFAM" id="SSF111038">
    <property type="entry name" value="YjbQ-like"/>
    <property type="match status" value="1"/>
</dbReference>
<dbReference type="Pfam" id="PF01894">
    <property type="entry name" value="YjbQ"/>
    <property type="match status" value="1"/>
</dbReference>
<reference evidence="2" key="1">
    <citation type="journal article" date="2019" name="G3 (Bethesda)">
        <title>Genome Assemblies of Two Rare Opportunistic Yeast Pathogens: Diutina rugosa (syn. Candida rugosa) and Trichomonascus ciferrii (syn. Candida ciferrii).</title>
        <authorList>
            <person name="Mixao V."/>
            <person name="Saus E."/>
            <person name="Hansen A.P."/>
            <person name="Lass-Florl C."/>
            <person name="Gabaldon T."/>
        </authorList>
    </citation>
    <scope>NUCLEOTIDE SEQUENCE</scope>
    <source>
        <strain evidence="2">CBS 4856</strain>
    </source>
</reference>
<dbReference type="PANTHER" id="PTHR30615">
    <property type="entry name" value="UNCHARACTERIZED PROTEIN YJBQ-RELATED"/>
    <property type="match status" value="1"/>
</dbReference>
<proteinExistence type="inferred from homology"/>
<evidence type="ECO:0000313" key="2">
    <source>
        <dbReference type="EMBL" id="KAA8917241.1"/>
    </source>
</evidence>
<evidence type="ECO:0000313" key="3">
    <source>
        <dbReference type="Proteomes" id="UP000761534"/>
    </source>
</evidence>
<dbReference type="InterPro" id="IPR035917">
    <property type="entry name" value="YjbQ-like_sf"/>
</dbReference>
<gene>
    <name evidence="2" type="ORF">TRICI_000634</name>
</gene>
<protein>
    <recommendedName>
        <fullName evidence="4">Secondary thiamine-phosphate synthase enzyme</fullName>
    </recommendedName>
</protein>
<dbReference type="PIRSF" id="PIRSF004681">
    <property type="entry name" value="UCP004681"/>
    <property type="match status" value="1"/>
</dbReference>
<name>A0A642VBH7_9ASCO</name>
<dbReference type="Proteomes" id="UP000761534">
    <property type="component" value="Unassembled WGS sequence"/>
</dbReference>
<keyword evidence="3" id="KW-1185">Reference proteome</keyword>
<comment type="caution">
    <text evidence="2">The sequence shown here is derived from an EMBL/GenBank/DDBJ whole genome shotgun (WGS) entry which is preliminary data.</text>
</comment>
<evidence type="ECO:0000256" key="1">
    <source>
        <dbReference type="ARBA" id="ARBA00005534"/>
    </source>
</evidence>
<accession>A0A642VBH7</accession>
<dbReference type="PROSITE" id="PS01314">
    <property type="entry name" value="UPF0047"/>
    <property type="match status" value="1"/>
</dbReference>
<evidence type="ECO:0008006" key="4">
    <source>
        <dbReference type="Google" id="ProtNLM"/>
    </source>
</evidence>
<organism evidence="2 3">
    <name type="scientific">Trichomonascus ciferrii</name>
    <dbReference type="NCBI Taxonomy" id="44093"/>
    <lineage>
        <taxon>Eukaryota</taxon>
        <taxon>Fungi</taxon>
        <taxon>Dikarya</taxon>
        <taxon>Ascomycota</taxon>
        <taxon>Saccharomycotina</taxon>
        <taxon>Dipodascomycetes</taxon>
        <taxon>Dipodascales</taxon>
        <taxon>Trichomonascaceae</taxon>
        <taxon>Trichomonascus</taxon>
        <taxon>Trichomonascus ciferrii complex</taxon>
    </lineage>
</organism>
<dbReference type="AlphaFoldDB" id="A0A642VBH7"/>
<dbReference type="VEuPathDB" id="FungiDB:TRICI_000634"/>